<dbReference type="AlphaFoldDB" id="A0A3S4T7K6"/>
<protein>
    <submittedName>
        <fullName evidence="3">Uncharacterized protein</fullName>
    </submittedName>
</protein>
<evidence type="ECO:0000313" key="3">
    <source>
        <dbReference type="EMBL" id="RWX44717.1"/>
    </source>
</evidence>
<keyword evidence="2" id="KW-0812">Transmembrane</keyword>
<comment type="caution">
    <text evidence="3">The sequence shown here is derived from an EMBL/GenBank/DDBJ whole genome shotgun (WGS) entry which is preliminary data.</text>
</comment>
<feature type="region of interest" description="Disordered" evidence="1">
    <location>
        <begin position="87"/>
        <end position="109"/>
    </location>
</feature>
<organism evidence="3 4">
    <name type="scientific">Candidatus Electrothrix aarhusensis</name>
    <dbReference type="NCBI Taxonomy" id="1859131"/>
    <lineage>
        <taxon>Bacteria</taxon>
        <taxon>Pseudomonadati</taxon>
        <taxon>Thermodesulfobacteriota</taxon>
        <taxon>Desulfobulbia</taxon>
        <taxon>Desulfobulbales</taxon>
        <taxon>Desulfobulbaceae</taxon>
        <taxon>Candidatus Electrothrix</taxon>
    </lineage>
</organism>
<evidence type="ECO:0000256" key="1">
    <source>
        <dbReference type="SAM" id="MobiDB-lite"/>
    </source>
</evidence>
<name>A0A3S4T7K6_9BACT</name>
<evidence type="ECO:0000313" key="4">
    <source>
        <dbReference type="Proteomes" id="UP000287853"/>
    </source>
</evidence>
<keyword evidence="2" id="KW-0472">Membrane</keyword>
<proteinExistence type="predicted"/>
<dbReference type="EMBL" id="MTKO01000090">
    <property type="protein sequence ID" value="RWX44717.1"/>
    <property type="molecule type" value="Genomic_DNA"/>
</dbReference>
<sequence>MNDKNIHLALAVIFTSMAIYAGAWPIFILGAIYFFVFFTHGERQRKKEVENKIRLKKWDEERKEKERIAKIESTKRMVEFEKISQETLKKEAEETRKRSPRRGRDQTYK</sequence>
<feature type="transmembrane region" description="Helical" evidence="2">
    <location>
        <begin position="6"/>
        <end position="38"/>
    </location>
</feature>
<accession>A0A3S4T7K6</accession>
<keyword evidence="2" id="KW-1133">Transmembrane helix</keyword>
<keyword evidence="4" id="KW-1185">Reference proteome</keyword>
<reference evidence="3 4" key="1">
    <citation type="submission" date="2017-01" db="EMBL/GenBank/DDBJ databases">
        <title>The cable genome- insights into the physiology and evolution of filamentous bacteria capable of sulfide oxidation via long distance electron transfer.</title>
        <authorList>
            <person name="Schreiber L."/>
            <person name="Bjerg J.T."/>
            <person name="Boggild A."/>
            <person name="Van De Vossenberg J."/>
            <person name="Meysman F."/>
            <person name="Nielsen L.P."/>
            <person name="Schramm A."/>
            <person name="Kjeldsen K.U."/>
        </authorList>
    </citation>
    <scope>NUCLEOTIDE SEQUENCE [LARGE SCALE GENOMIC DNA]</scope>
    <source>
        <strain evidence="3">MCF</strain>
    </source>
</reference>
<gene>
    <name evidence="3" type="ORF">H206_03310</name>
</gene>
<evidence type="ECO:0000256" key="2">
    <source>
        <dbReference type="SAM" id="Phobius"/>
    </source>
</evidence>
<dbReference type="Proteomes" id="UP000287853">
    <property type="component" value="Unassembled WGS sequence"/>
</dbReference>